<dbReference type="Proteomes" id="UP000324222">
    <property type="component" value="Unassembled WGS sequence"/>
</dbReference>
<organism evidence="2 3">
    <name type="scientific">Portunus trituberculatus</name>
    <name type="common">Swimming crab</name>
    <name type="synonym">Neptunus trituberculatus</name>
    <dbReference type="NCBI Taxonomy" id="210409"/>
    <lineage>
        <taxon>Eukaryota</taxon>
        <taxon>Metazoa</taxon>
        <taxon>Ecdysozoa</taxon>
        <taxon>Arthropoda</taxon>
        <taxon>Crustacea</taxon>
        <taxon>Multicrustacea</taxon>
        <taxon>Malacostraca</taxon>
        <taxon>Eumalacostraca</taxon>
        <taxon>Eucarida</taxon>
        <taxon>Decapoda</taxon>
        <taxon>Pleocyemata</taxon>
        <taxon>Brachyura</taxon>
        <taxon>Eubrachyura</taxon>
        <taxon>Portunoidea</taxon>
        <taxon>Portunidae</taxon>
        <taxon>Portuninae</taxon>
        <taxon>Portunus</taxon>
    </lineage>
</organism>
<feature type="region of interest" description="Disordered" evidence="1">
    <location>
        <begin position="38"/>
        <end position="67"/>
    </location>
</feature>
<accession>A0A5B7I0Z0</accession>
<protein>
    <submittedName>
        <fullName evidence="2">Uncharacterized protein</fullName>
    </submittedName>
</protein>
<feature type="compositionally biased region" description="Low complexity" evidence="1">
    <location>
        <begin position="138"/>
        <end position="156"/>
    </location>
</feature>
<feature type="compositionally biased region" description="Polar residues" evidence="1">
    <location>
        <begin position="10"/>
        <end position="21"/>
    </location>
</feature>
<feature type="compositionally biased region" description="Pro residues" evidence="1">
    <location>
        <begin position="107"/>
        <end position="137"/>
    </location>
</feature>
<reference evidence="2 3" key="1">
    <citation type="submission" date="2019-05" db="EMBL/GenBank/DDBJ databases">
        <title>Another draft genome of Portunus trituberculatus and its Hox gene families provides insights of decapod evolution.</title>
        <authorList>
            <person name="Jeong J.-H."/>
            <person name="Song I."/>
            <person name="Kim S."/>
            <person name="Choi T."/>
            <person name="Kim D."/>
            <person name="Ryu S."/>
            <person name="Kim W."/>
        </authorList>
    </citation>
    <scope>NUCLEOTIDE SEQUENCE [LARGE SCALE GENOMIC DNA]</scope>
    <source>
        <tissue evidence="2">Muscle</tissue>
    </source>
</reference>
<name>A0A5B7I0Z0_PORTR</name>
<sequence length="176" mass="19781">MKFWRIRKATPSSSRATATPEPTMSLCNATLFKCIAKEGRGKGRGRRPREGQDLHHYTNTTPHPRAPPLLSPYPPHCLLPPTTKDLNLQPETIVILRPTLPTLECLPAPPRLIQPRTAPPRPASEPQQQPPPPPPLLLPRCLLPSSHPAMHETQTTLERERERETPGRIQDNITLR</sequence>
<evidence type="ECO:0000313" key="2">
    <source>
        <dbReference type="EMBL" id="MPC75117.1"/>
    </source>
</evidence>
<keyword evidence="3" id="KW-1185">Reference proteome</keyword>
<dbReference type="AlphaFoldDB" id="A0A5B7I0Z0"/>
<evidence type="ECO:0000256" key="1">
    <source>
        <dbReference type="SAM" id="MobiDB-lite"/>
    </source>
</evidence>
<feature type="compositionally biased region" description="Basic and acidic residues" evidence="1">
    <location>
        <begin position="157"/>
        <end position="166"/>
    </location>
</feature>
<feature type="region of interest" description="Disordered" evidence="1">
    <location>
        <begin position="1"/>
        <end position="21"/>
    </location>
</feature>
<gene>
    <name evidence="2" type="ORF">E2C01_069502</name>
</gene>
<comment type="caution">
    <text evidence="2">The sequence shown here is derived from an EMBL/GenBank/DDBJ whole genome shotgun (WGS) entry which is preliminary data.</text>
</comment>
<feature type="region of interest" description="Disordered" evidence="1">
    <location>
        <begin position="106"/>
        <end position="176"/>
    </location>
</feature>
<evidence type="ECO:0000313" key="3">
    <source>
        <dbReference type="Proteomes" id="UP000324222"/>
    </source>
</evidence>
<dbReference type="EMBL" id="VSRR010040406">
    <property type="protein sequence ID" value="MPC75117.1"/>
    <property type="molecule type" value="Genomic_DNA"/>
</dbReference>
<proteinExistence type="predicted"/>